<evidence type="ECO:0000256" key="1">
    <source>
        <dbReference type="SAM" id="Phobius"/>
    </source>
</evidence>
<keyword evidence="3" id="KW-1185">Reference proteome</keyword>
<feature type="transmembrane region" description="Helical" evidence="1">
    <location>
        <begin position="253"/>
        <end position="273"/>
    </location>
</feature>
<organism evidence="2 3">
    <name type="scientific">Mycena rosella</name>
    <name type="common">Pink bonnet</name>
    <name type="synonym">Agaricus rosellus</name>
    <dbReference type="NCBI Taxonomy" id="1033263"/>
    <lineage>
        <taxon>Eukaryota</taxon>
        <taxon>Fungi</taxon>
        <taxon>Dikarya</taxon>
        <taxon>Basidiomycota</taxon>
        <taxon>Agaricomycotina</taxon>
        <taxon>Agaricomycetes</taxon>
        <taxon>Agaricomycetidae</taxon>
        <taxon>Agaricales</taxon>
        <taxon>Marasmiineae</taxon>
        <taxon>Mycenaceae</taxon>
        <taxon>Mycena</taxon>
    </lineage>
</organism>
<gene>
    <name evidence="2" type="ORF">B0H17DRAFT_1160853</name>
</gene>
<accession>A0AAD7GEM3</accession>
<protein>
    <submittedName>
        <fullName evidence="2">Uncharacterized protein</fullName>
    </submittedName>
</protein>
<reference evidence="2" key="1">
    <citation type="submission" date="2023-03" db="EMBL/GenBank/DDBJ databases">
        <title>Massive genome expansion in bonnet fungi (Mycena s.s.) driven by repeated elements and novel gene families across ecological guilds.</title>
        <authorList>
            <consortium name="Lawrence Berkeley National Laboratory"/>
            <person name="Harder C.B."/>
            <person name="Miyauchi S."/>
            <person name="Viragh M."/>
            <person name="Kuo A."/>
            <person name="Thoen E."/>
            <person name="Andreopoulos B."/>
            <person name="Lu D."/>
            <person name="Skrede I."/>
            <person name="Drula E."/>
            <person name="Henrissat B."/>
            <person name="Morin E."/>
            <person name="Kohler A."/>
            <person name="Barry K."/>
            <person name="LaButti K."/>
            <person name="Morin E."/>
            <person name="Salamov A."/>
            <person name="Lipzen A."/>
            <person name="Mereny Z."/>
            <person name="Hegedus B."/>
            <person name="Baldrian P."/>
            <person name="Stursova M."/>
            <person name="Weitz H."/>
            <person name="Taylor A."/>
            <person name="Grigoriev I.V."/>
            <person name="Nagy L.G."/>
            <person name="Martin F."/>
            <person name="Kauserud H."/>
        </authorList>
    </citation>
    <scope>NUCLEOTIDE SEQUENCE</scope>
    <source>
        <strain evidence="2">CBHHK067</strain>
    </source>
</reference>
<sequence>MATRAGVQLADELRANVALLFPNKEELFLVQRPRRVHERERERGRCSSNNNHLDPASKKFSSDCSDKTFCSGTDLANSTCIPRQCRRDEFPFGFSVDDVLPPFCPRGTFCPDEGSGCRPLVPAGRPCELNRDEQCAAPPNWKDLASTQNFNGSICLRSMCMYANVTAGDKCITDNTTYIDIGPSGQQVTNTVSRDNCQSPNFYCDPAQLGCQRTLAIDSPCQTDQQCVSLNCAAGTCANPPETPNRIAPWQCALTTTAIVGAMAATCVLLTLLHKRHRLDRSRELRDYYYQQINLRRSIIALHEVAASRYANEKDL</sequence>
<comment type="caution">
    <text evidence="2">The sequence shown here is derived from an EMBL/GenBank/DDBJ whole genome shotgun (WGS) entry which is preliminary data.</text>
</comment>
<dbReference type="Proteomes" id="UP001221757">
    <property type="component" value="Unassembled WGS sequence"/>
</dbReference>
<proteinExistence type="predicted"/>
<dbReference type="EMBL" id="JARKIE010000106">
    <property type="protein sequence ID" value="KAJ7683683.1"/>
    <property type="molecule type" value="Genomic_DNA"/>
</dbReference>
<evidence type="ECO:0000313" key="3">
    <source>
        <dbReference type="Proteomes" id="UP001221757"/>
    </source>
</evidence>
<keyword evidence="1" id="KW-1133">Transmembrane helix</keyword>
<evidence type="ECO:0000313" key="2">
    <source>
        <dbReference type="EMBL" id="KAJ7683683.1"/>
    </source>
</evidence>
<name>A0AAD7GEM3_MYCRO</name>
<keyword evidence="1" id="KW-0812">Transmembrane</keyword>
<dbReference type="AlphaFoldDB" id="A0AAD7GEM3"/>
<keyword evidence="1" id="KW-0472">Membrane</keyword>